<feature type="domain" description="K Homology" evidence="4">
    <location>
        <begin position="318"/>
        <end position="390"/>
    </location>
</feature>
<dbReference type="FunFam" id="3.30.1370.10:FF:000093">
    <property type="entry name" value="KH domain-containing protein"/>
    <property type="match status" value="1"/>
</dbReference>
<dbReference type="EMBL" id="CABITT030000007">
    <property type="protein sequence ID" value="VVB11774.1"/>
    <property type="molecule type" value="Genomic_DNA"/>
</dbReference>
<gene>
    <name evidence="5" type="ORF">ANE_LOCUS22218</name>
</gene>
<feature type="compositionally biased region" description="Low complexity" evidence="3">
    <location>
        <begin position="686"/>
        <end position="696"/>
    </location>
</feature>
<feature type="compositionally biased region" description="Basic and acidic residues" evidence="3">
    <location>
        <begin position="140"/>
        <end position="166"/>
    </location>
</feature>
<organism evidence="5 6">
    <name type="scientific">Arabis nemorensis</name>
    <dbReference type="NCBI Taxonomy" id="586526"/>
    <lineage>
        <taxon>Eukaryota</taxon>
        <taxon>Viridiplantae</taxon>
        <taxon>Streptophyta</taxon>
        <taxon>Embryophyta</taxon>
        <taxon>Tracheophyta</taxon>
        <taxon>Spermatophyta</taxon>
        <taxon>Magnoliopsida</taxon>
        <taxon>eudicotyledons</taxon>
        <taxon>Gunneridae</taxon>
        <taxon>Pentapetalae</taxon>
        <taxon>rosids</taxon>
        <taxon>malvids</taxon>
        <taxon>Brassicales</taxon>
        <taxon>Brassicaceae</taxon>
        <taxon>Arabideae</taxon>
        <taxon>Arabis</taxon>
    </lineage>
</organism>
<evidence type="ECO:0000256" key="1">
    <source>
        <dbReference type="ARBA" id="ARBA00022737"/>
    </source>
</evidence>
<feature type="region of interest" description="Disordered" evidence="3">
    <location>
        <begin position="393"/>
        <end position="696"/>
    </location>
</feature>
<feature type="compositionally biased region" description="Polar residues" evidence="3">
    <location>
        <begin position="31"/>
        <end position="41"/>
    </location>
</feature>
<name>A0A565CDT1_9BRAS</name>
<feature type="region of interest" description="Disordered" evidence="3">
    <location>
        <begin position="1"/>
        <end position="244"/>
    </location>
</feature>
<dbReference type="InterPro" id="IPR004087">
    <property type="entry name" value="KH_dom"/>
</dbReference>
<protein>
    <recommendedName>
        <fullName evidence="4">K Homology domain-containing protein</fullName>
    </recommendedName>
</protein>
<dbReference type="InterPro" id="IPR004088">
    <property type="entry name" value="KH_dom_type_1"/>
</dbReference>
<dbReference type="SUPFAM" id="SSF54791">
    <property type="entry name" value="Eukaryotic type KH-domain (KH-domain type I)"/>
    <property type="match status" value="2"/>
</dbReference>
<dbReference type="InterPro" id="IPR036612">
    <property type="entry name" value="KH_dom_type_1_sf"/>
</dbReference>
<accession>A0A565CDT1</accession>
<dbReference type="GO" id="GO:0003723">
    <property type="term" value="F:RNA binding"/>
    <property type="evidence" value="ECO:0007669"/>
    <property type="project" value="UniProtKB-UniRule"/>
</dbReference>
<evidence type="ECO:0000313" key="5">
    <source>
        <dbReference type="EMBL" id="VVB11774.1"/>
    </source>
</evidence>
<dbReference type="Proteomes" id="UP000489600">
    <property type="component" value="Unassembled WGS sequence"/>
</dbReference>
<keyword evidence="6" id="KW-1185">Reference proteome</keyword>
<dbReference type="AlphaFoldDB" id="A0A565CDT1"/>
<evidence type="ECO:0000313" key="6">
    <source>
        <dbReference type="Proteomes" id="UP000489600"/>
    </source>
</evidence>
<dbReference type="OrthoDB" id="5204190at2759"/>
<feature type="region of interest" description="Disordered" evidence="3">
    <location>
        <begin position="719"/>
        <end position="745"/>
    </location>
</feature>
<feature type="compositionally biased region" description="Basic and acidic residues" evidence="3">
    <location>
        <begin position="13"/>
        <end position="22"/>
    </location>
</feature>
<comment type="caution">
    <text evidence="5">The sequence shown here is derived from an EMBL/GenBank/DDBJ whole genome shotgun (WGS) entry which is preliminary data.</text>
</comment>
<feature type="compositionally biased region" description="Polar residues" evidence="3">
    <location>
        <begin position="719"/>
        <end position="733"/>
    </location>
</feature>
<evidence type="ECO:0000259" key="4">
    <source>
        <dbReference type="SMART" id="SM00322"/>
    </source>
</evidence>
<dbReference type="PANTHER" id="PTHR10288">
    <property type="entry name" value="KH DOMAIN CONTAINING RNA BINDING PROTEIN"/>
    <property type="match status" value="1"/>
</dbReference>
<feature type="compositionally biased region" description="Polar residues" evidence="3">
    <location>
        <begin position="506"/>
        <end position="540"/>
    </location>
</feature>
<sequence>MAEEDIVTYPVEPSDHKRKLEDVESEVLEQQAGSLGRSNEVSLVDGDKGSDYSQAKRPKLEDEAADGIGIEKTQESVGKDDSGEERTEESKDEGTGKSTLEELIHVEESGSKIDNGMPEDNQPAFVEVAISQEVSVQSMEVKEVDDSSKEANDAIAQKDIENESKEANNGGSQKEDANESKEANADGSDHQKETRDETKEVNGSGSHEEIGDESKEVNGGGSHKEVDETQSMTRRIDVPSSKVGTLIGRGGEMVRQLQINSGAKIQIRRDAEADPNSALRPVEIIGNLASIEKAEKLINTVIAETEAGGVPSLFARAVSEQMEIKVPNDKVGVIIGRGGETIKNMQTKSRARIQLIPQNEGDGSKERTVRISGDKRQIDIATSLIQDVMYQDARPSHPSHYSGGFNQPAYQPRGLGGPPQWDSRGPHGPHSMPYNYHHGGPYPSQGSHFRPPNSGGYPSHHMPPRSGYGSSWEQRPPHTGPYEYYGRQGAQAPGPVPPHVAPYSQPGPQQTYGHTYDQPNYDNPPMQQSHGGYGVSQQSYPPAGGQHQMQQPGRPYGMQGSAEQGYGPPRPAAPSGDPYQGPTQAAPSYGTSMAPQQQYGYASSAPGQQTYPSYNSAAPSDGYNGTQAPAIAPAYEQHAVQPASGVQQTSAAYGQVPPTGGYSSYPSTQPAYGSTTQPAYGSAPAQSNGNYGYGSQYPSYGGGNASAYAAPVGQTAYSQTAPVQAGYEQSATPSAGYAAAPGTAQ</sequence>
<dbReference type="Gene3D" id="3.30.1370.10">
    <property type="entry name" value="K Homology domain, type 1"/>
    <property type="match status" value="2"/>
</dbReference>
<evidence type="ECO:0000256" key="2">
    <source>
        <dbReference type="PROSITE-ProRule" id="PRU00117"/>
    </source>
</evidence>
<proteinExistence type="predicted"/>
<feature type="compositionally biased region" description="Polar residues" evidence="3">
    <location>
        <begin position="661"/>
        <end position="679"/>
    </location>
</feature>
<dbReference type="Pfam" id="PF00013">
    <property type="entry name" value="KH_1"/>
    <property type="match status" value="2"/>
</dbReference>
<dbReference type="PROSITE" id="PS50084">
    <property type="entry name" value="KH_TYPE_1"/>
    <property type="match status" value="2"/>
</dbReference>
<keyword evidence="1" id="KW-0677">Repeat</keyword>
<dbReference type="SMART" id="SM00322">
    <property type="entry name" value="KH"/>
    <property type="match status" value="2"/>
</dbReference>
<keyword evidence="2" id="KW-0694">RNA-binding</keyword>
<feature type="domain" description="K Homology" evidence="4">
    <location>
        <begin position="230"/>
        <end position="303"/>
    </location>
</feature>
<dbReference type="CDD" id="cd00105">
    <property type="entry name" value="KH-I"/>
    <property type="match status" value="2"/>
</dbReference>
<feature type="compositionally biased region" description="Polar residues" evidence="3">
    <location>
        <begin position="581"/>
        <end position="627"/>
    </location>
</feature>
<reference evidence="5" key="1">
    <citation type="submission" date="2019-07" db="EMBL/GenBank/DDBJ databases">
        <authorList>
            <person name="Dittberner H."/>
        </authorList>
    </citation>
    <scope>NUCLEOTIDE SEQUENCE [LARGE SCALE GENOMIC DNA]</scope>
</reference>
<evidence type="ECO:0000256" key="3">
    <source>
        <dbReference type="SAM" id="MobiDB-lite"/>
    </source>
</evidence>
<feature type="compositionally biased region" description="Basic and acidic residues" evidence="3">
    <location>
        <begin position="72"/>
        <end position="111"/>
    </location>
</feature>
<feature type="compositionally biased region" description="Basic and acidic residues" evidence="3">
    <location>
        <begin position="173"/>
        <end position="227"/>
    </location>
</feature>